<sequence>MEPSSSNRGFFQQQPVIKNQFYDDVSLRRITKLFLPSSLLDQISPEAGQLGDDVLSQQIFDWVTDAEHNQPHLRGSGRDAFGKPVSELVVTEGWRNIVALNYDSNYGPYNRLVEFIRCHLWEGSCANTLCPAAMQDGAARLLQRHLSKETGLSPTERRVFQNAFDHLTSRDPTKAWTSGQWMTERTGGSDVSQTETVATYDPYPDASSTPFADADEKIPLGPWSISGFKWFSSATDSQMTILLAKTDPSKGVSAFFAPMRRHNPSLVSPTGVRGGSELNGVTIQRLKHKLGTQSLPTAELELNNMRAWLIGEEGQGIREISTILTITRVHTTVSSVGYVGRALAVAKGFALVREVGVGRGRRLPLSSHPLHMRTLANITTHYHGLMLLVFYTVSLLGQSESESSSPSPSPPFTTTPPITTTPPSHLRLLSSLHKSHASHTAIPLLYSCLQALGGVGYLLNSETQAVNVARLFRDGCVGAVWEGTTDVLAGDALRVVKHPREGGRVVGGLEGVVLGGLRRGVRKGWEEVKGRVEAGTQEELLPEARGLVFQIAEVLVAVLYLVDAVTHPGEEIEEMCRRYLVEKGFVREEGGEGRRDLAMDQAIVYGAGKGPGQVAAETKL</sequence>
<name>A0ACB7PKX4_9PEZI</name>
<keyword evidence="2" id="KW-1185">Reference proteome</keyword>
<dbReference type="EMBL" id="JAGIZQ010000002">
    <property type="protein sequence ID" value="KAH6641639.1"/>
    <property type="molecule type" value="Genomic_DNA"/>
</dbReference>
<reference evidence="1 2" key="1">
    <citation type="journal article" date="2021" name="Nat. Commun.">
        <title>Genetic determinants of endophytism in the Arabidopsis root mycobiome.</title>
        <authorList>
            <person name="Mesny F."/>
            <person name="Miyauchi S."/>
            <person name="Thiergart T."/>
            <person name="Pickel B."/>
            <person name="Atanasova L."/>
            <person name="Karlsson M."/>
            <person name="Huettel B."/>
            <person name="Barry K.W."/>
            <person name="Haridas S."/>
            <person name="Chen C."/>
            <person name="Bauer D."/>
            <person name="Andreopoulos W."/>
            <person name="Pangilinan J."/>
            <person name="LaButti K."/>
            <person name="Riley R."/>
            <person name="Lipzen A."/>
            <person name="Clum A."/>
            <person name="Drula E."/>
            <person name="Henrissat B."/>
            <person name="Kohler A."/>
            <person name="Grigoriev I.V."/>
            <person name="Martin F.M."/>
            <person name="Hacquard S."/>
        </authorList>
    </citation>
    <scope>NUCLEOTIDE SEQUENCE [LARGE SCALE GENOMIC DNA]</scope>
    <source>
        <strain evidence="1 2">MPI-SDFR-AT-0079</strain>
    </source>
</reference>
<organism evidence="1 2">
    <name type="scientific">Chaetomium tenue</name>
    <dbReference type="NCBI Taxonomy" id="1854479"/>
    <lineage>
        <taxon>Eukaryota</taxon>
        <taxon>Fungi</taxon>
        <taxon>Dikarya</taxon>
        <taxon>Ascomycota</taxon>
        <taxon>Pezizomycotina</taxon>
        <taxon>Sordariomycetes</taxon>
        <taxon>Sordariomycetidae</taxon>
        <taxon>Sordariales</taxon>
        <taxon>Chaetomiaceae</taxon>
        <taxon>Chaetomium</taxon>
    </lineage>
</organism>
<comment type="caution">
    <text evidence="1">The sequence shown here is derived from an EMBL/GenBank/DDBJ whole genome shotgun (WGS) entry which is preliminary data.</text>
</comment>
<evidence type="ECO:0000313" key="2">
    <source>
        <dbReference type="Proteomes" id="UP000724584"/>
    </source>
</evidence>
<dbReference type="Proteomes" id="UP000724584">
    <property type="component" value="Unassembled WGS sequence"/>
</dbReference>
<accession>A0ACB7PKX4</accession>
<protein>
    <submittedName>
        <fullName evidence="1">Acyl-CoA dehydrogenase/oxidase</fullName>
    </submittedName>
</protein>
<evidence type="ECO:0000313" key="1">
    <source>
        <dbReference type="EMBL" id="KAH6641639.1"/>
    </source>
</evidence>
<gene>
    <name evidence="1" type="ORF">F5144DRAFT_484352</name>
</gene>
<proteinExistence type="predicted"/>